<evidence type="ECO:0000256" key="7">
    <source>
        <dbReference type="SAM" id="Phobius"/>
    </source>
</evidence>
<evidence type="ECO:0000256" key="3">
    <source>
        <dbReference type="ARBA" id="ARBA00022692"/>
    </source>
</evidence>
<dbReference type="KEGG" id="egu:105032068"/>
<dbReference type="Proteomes" id="UP000504607">
    <property type="component" value="Unplaced"/>
</dbReference>
<dbReference type="AlphaFoldDB" id="A0A6I9Q805"/>
<keyword evidence="5 7" id="KW-1133">Transmembrane helix</keyword>
<dbReference type="GeneID" id="105032068"/>
<feature type="transmembrane region" description="Helical" evidence="7">
    <location>
        <begin position="41"/>
        <end position="61"/>
    </location>
</feature>
<feature type="domain" description="Amino acid transporter transmembrane" evidence="8">
    <location>
        <begin position="11"/>
        <end position="444"/>
    </location>
</feature>
<dbReference type="Pfam" id="PF01490">
    <property type="entry name" value="Aa_trans"/>
    <property type="match status" value="1"/>
</dbReference>
<evidence type="ECO:0000259" key="8">
    <source>
        <dbReference type="Pfam" id="PF01490"/>
    </source>
</evidence>
<feature type="transmembrane region" description="Helical" evidence="7">
    <location>
        <begin position="104"/>
        <end position="125"/>
    </location>
</feature>
<evidence type="ECO:0000256" key="6">
    <source>
        <dbReference type="ARBA" id="ARBA00023136"/>
    </source>
</evidence>
<name>A0A6I9Q805_ELAGV</name>
<organism evidence="9 10">
    <name type="scientific">Elaeis guineensis var. tenera</name>
    <name type="common">Oil palm</name>
    <dbReference type="NCBI Taxonomy" id="51953"/>
    <lineage>
        <taxon>Eukaryota</taxon>
        <taxon>Viridiplantae</taxon>
        <taxon>Streptophyta</taxon>
        <taxon>Embryophyta</taxon>
        <taxon>Tracheophyta</taxon>
        <taxon>Spermatophyta</taxon>
        <taxon>Magnoliopsida</taxon>
        <taxon>Liliopsida</taxon>
        <taxon>Arecaceae</taxon>
        <taxon>Arecoideae</taxon>
        <taxon>Cocoseae</taxon>
        <taxon>Elaeidinae</taxon>
        <taxon>Elaeis</taxon>
    </lineage>
</organism>
<dbReference type="InterPro" id="IPR013057">
    <property type="entry name" value="AA_transpt_TM"/>
</dbReference>
<dbReference type="OrthoDB" id="40134at2759"/>
<protein>
    <submittedName>
        <fullName evidence="10">Amino acid permease 8</fullName>
    </submittedName>
</protein>
<feature type="transmembrane region" description="Helical" evidence="7">
    <location>
        <begin position="421"/>
        <end position="443"/>
    </location>
</feature>
<accession>A0A6I9Q805</accession>
<feature type="transmembrane region" description="Helical" evidence="7">
    <location>
        <begin position="137"/>
        <end position="160"/>
    </location>
</feature>
<evidence type="ECO:0000256" key="2">
    <source>
        <dbReference type="ARBA" id="ARBA00022448"/>
    </source>
</evidence>
<reference evidence="10" key="1">
    <citation type="submission" date="2025-08" db="UniProtKB">
        <authorList>
            <consortium name="RefSeq"/>
        </authorList>
    </citation>
    <scope>IDENTIFICATION</scope>
</reference>
<sequence>MESVDDDGRIRTGTVWTATTHAITAVIGSGVLALPWSVAQLGWIIGPLALIACAYVTYYTAILLCDCYRTPDPIHGRRNYTYMDVVRSCLGPRDVVICGLAQYAMLWGTMIGYTIISAMSIVAVVRSNCFHSKGHDASCHGSGTLYMIIFGFVEIVLSQFPSLEKITLISVVAAIMSFAYLFIGLFLCIAKLASHGSIRGNILGVKIGINGVSATTRTWNSFQALGNIAFAYTYSMLLIEVQDTLKSPPPENKTMKRASLYAIGVTAALYISVGCIGYAALGNGAPGNILTGFYEPFWLVDIGNIAVLIHLIGAYQVYGQPIYAKYEEWLAKKRPELAFFHTVYTIELPFSKGWTFRFTLCRLVLRSAFVVLTTLIALMLPFFNAILGLLGAIAFWPLTVYYPTTCYMAQAKIKRGEAKWMVLQCLKMVALLVSLLAAVGSIADIAQRLKHVTVFKAEL</sequence>
<feature type="transmembrane region" description="Helical" evidence="7">
    <location>
        <begin position="297"/>
        <end position="318"/>
    </location>
</feature>
<keyword evidence="4" id="KW-0029">Amino-acid transport</keyword>
<dbReference type="GO" id="GO:0016020">
    <property type="term" value="C:membrane"/>
    <property type="evidence" value="ECO:0007669"/>
    <property type="project" value="UniProtKB-SubCell"/>
</dbReference>
<evidence type="ECO:0000256" key="5">
    <source>
        <dbReference type="ARBA" id="ARBA00022989"/>
    </source>
</evidence>
<gene>
    <name evidence="10" type="primary">LOC105032068</name>
</gene>
<dbReference type="FunCoup" id="A0A6I9Q805">
    <property type="interactions" value="2"/>
</dbReference>
<keyword evidence="6 7" id="KW-0472">Membrane</keyword>
<feature type="transmembrane region" description="Helical" evidence="7">
    <location>
        <begin position="363"/>
        <end position="383"/>
    </location>
</feature>
<evidence type="ECO:0000256" key="4">
    <source>
        <dbReference type="ARBA" id="ARBA00022970"/>
    </source>
</evidence>
<feature type="transmembrane region" description="Helical" evidence="7">
    <location>
        <begin position="166"/>
        <end position="189"/>
    </location>
</feature>
<keyword evidence="9" id="KW-1185">Reference proteome</keyword>
<proteinExistence type="predicted"/>
<keyword evidence="3 7" id="KW-0812">Transmembrane</keyword>
<evidence type="ECO:0000313" key="10">
    <source>
        <dbReference type="RefSeq" id="XP_010904713.1"/>
    </source>
</evidence>
<feature type="transmembrane region" description="Helical" evidence="7">
    <location>
        <begin position="15"/>
        <end position="34"/>
    </location>
</feature>
<dbReference type="PANTHER" id="PTHR48017">
    <property type="entry name" value="OS05G0424000 PROTEIN-RELATED"/>
    <property type="match status" value="1"/>
</dbReference>
<dbReference type="GO" id="GO:0006865">
    <property type="term" value="P:amino acid transport"/>
    <property type="evidence" value="ECO:0007669"/>
    <property type="project" value="UniProtKB-KW"/>
</dbReference>
<keyword evidence="2" id="KW-0813">Transport</keyword>
<feature type="transmembrane region" description="Helical" evidence="7">
    <location>
        <begin position="260"/>
        <end position="281"/>
    </location>
</feature>
<dbReference type="InParanoid" id="A0A6I9Q805"/>
<dbReference type="RefSeq" id="XP_010904713.1">
    <property type="nucleotide sequence ID" value="XM_010906411.1"/>
</dbReference>
<evidence type="ECO:0000256" key="1">
    <source>
        <dbReference type="ARBA" id="ARBA00004370"/>
    </source>
</evidence>
<comment type="subcellular location">
    <subcellularLocation>
        <location evidence="1">Membrane</location>
    </subcellularLocation>
</comment>
<evidence type="ECO:0000313" key="9">
    <source>
        <dbReference type="Proteomes" id="UP000504607"/>
    </source>
</evidence>